<feature type="compositionally biased region" description="Low complexity" evidence="1">
    <location>
        <begin position="234"/>
        <end position="243"/>
    </location>
</feature>
<evidence type="ECO:0000313" key="2">
    <source>
        <dbReference type="EMBL" id="PCH36544.1"/>
    </source>
</evidence>
<proteinExistence type="predicted"/>
<feature type="region of interest" description="Disordered" evidence="1">
    <location>
        <begin position="230"/>
        <end position="309"/>
    </location>
</feature>
<protein>
    <submittedName>
        <fullName evidence="2">Uncharacterized protein</fullName>
    </submittedName>
</protein>
<reference evidence="2 3" key="1">
    <citation type="journal article" date="2012" name="Science">
        <title>The Paleozoic origin of enzymatic lignin decomposition reconstructed from 31 fungal genomes.</title>
        <authorList>
            <person name="Floudas D."/>
            <person name="Binder M."/>
            <person name="Riley R."/>
            <person name="Barry K."/>
            <person name="Blanchette R.A."/>
            <person name="Henrissat B."/>
            <person name="Martinez A.T."/>
            <person name="Otillar R."/>
            <person name="Spatafora J.W."/>
            <person name="Yadav J.S."/>
            <person name="Aerts A."/>
            <person name="Benoit I."/>
            <person name="Boyd A."/>
            <person name="Carlson A."/>
            <person name="Copeland A."/>
            <person name="Coutinho P.M."/>
            <person name="de Vries R.P."/>
            <person name="Ferreira P."/>
            <person name="Findley K."/>
            <person name="Foster B."/>
            <person name="Gaskell J."/>
            <person name="Glotzer D."/>
            <person name="Gorecki P."/>
            <person name="Heitman J."/>
            <person name="Hesse C."/>
            <person name="Hori C."/>
            <person name="Igarashi K."/>
            <person name="Jurgens J.A."/>
            <person name="Kallen N."/>
            <person name="Kersten P."/>
            <person name="Kohler A."/>
            <person name="Kuees U."/>
            <person name="Kumar T.K.A."/>
            <person name="Kuo A."/>
            <person name="LaButti K."/>
            <person name="Larrondo L.F."/>
            <person name="Lindquist E."/>
            <person name="Ling A."/>
            <person name="Lombard V."/>
            <person name="Lucas S."/>
            <person name="Lundell T."/>
            <person name="Martin R."/>
            <person name="McLaughlin D.J."/>
            <person name="Morgenstern I."/>
            <person name="Morin E."/>
            <person name="Murat C."/>
            <person name="Nagy L.G."/>
            <person name="Nolan M."/>
            <person name="Ohm R.A."/>
            <person name="Patyshakuliyeva A."/>
            <person name="Rokas A."/>
            <person name="Ruiz-Duenas F.J."/>
            <person name="Sabat G."/>
            <person name="Salamov A."/>
            <person name="Samejima M."/>
            <person name="Schmutz J."/>
            <person name="Slot J.C."/>
            <person name="St John F."/>
            <person name="Stenlid J."/>
            <person name="Sun H."/>
            <person name="Sun S."/>
            <person name="Syed K."/>
            <person name="Tsang A."/>
            <person name="Wiebenga A."/>
            <person name="Young D."/>
            <person name="Pisabarro A."/>
            <person name="Eastwood D.C."/>
            <person name="Martin F."/>
            <person name="Cullen D."/>
            <person name="Grigoriev I.V."/>
            <person name="Hibbett D.S."/>
        </authorList>
    </citation>
    <scope>NUCLEOTIDE SEQUENCE [LARGE SCALE GENOMIC DNA]</scope>
    <source>
        <strain evidence="2 3">MD-104</strain>
    </source>
</reference>
<gene>
    <name evidence="2" type="ORF">WOLCODRAFT_157249</name>
</gene>
<evidence type="ECO:0000313" key="3">
    <source>
        <dbReference type="Proteomes" id="UP000218811"/>
    </source>
</evidence>
<feature type="region of interest" description="Disordered" evidence="1">
    <location>
        <begin position="157"/>
        <end position="208"/>
    </location>
</feature>
<keyword evidence="3" id="KW-1185">Reference proteome</keyword>
<feature type="compositionally biased region" description="Basic and acidic residues" evidence="1">
    <location>
        <begin position="286"/>
        <end position="295"/>
    </location>
</feature>
<name>A0A2H3JIN7_WOLCO</name>
<dbReference type="EMBL" id="KB467887">
    <property type="protein sequence ID" value="PCH36544.1"/>
    <property type="molecule type" value="Genomic_DNA"/>
</dbReference>
<accession>A0A2H3JIN7</accession>
<feature type="compositionally biased region" description="Basic and acidic residues" evidence="1">
    <location>
        <begin position="1"/>
        <end position="11"/>
    </location>
</feature>
<feature type="region of interest" description="Disordered" evidence="1">
    <location>
        <begin position="1"/>
        <end position="46"/>
    </location>
</feature>
<feature type="compositionally biased region" description="Pro residues" evidence="1">
    <location>
        <begin position="12"/>
        <end position="26"/>
    </location>
</feature>
<feature type="compositionally biased region" description="Pro residues" evidence="1">
    <location>
        <begin position="187"/>
        <end position="203"/>
    </location>
</feature>
<sequence>MSEQAPNHEDSPPLPEPSPPSVPLSPTPHNVSLEAPNPIPPSRESSPLSYMLNYPLLDIYDDDHEGSLSTTSAVIALGILARDAQHVYDLHHDTDLTHPLLTYSTATHRMLESIGTGATEFAARGLCNHIFMIRLRDELIHLHHYIDDLIHKRDDEFSDMDDSESLPCISPPNTPNHPQSPVHVESTPPPHVIDPPAHTPPTQPSNVTDQDILTTTLQLILKCLDTLEQHVNNPTPQQTPTQPDTHIRKQPPTNPLTTPPKQPRTHDTPLRTNRPPHDPTPANEDYDMHLDDDHFPSLPQPTPPPFTTVTEHKKLQSYAQAVASN</sequence>
<organism evidence="2 3">
    <name type="scientific">Wolfiporia cocos (strain MD-104)</name>
    <name type="common">Brown rot fungus</name>
    <dbReference type="NCBI Taxonomy" id="742152"/>
    <lineage>
        <taxon>Eukaryota</taxon>
        <taxon>Fungi</taxon>
        <taxon>Dikarya</taxon>
        <taxon>Basidiomycota</taxon>
        <taxon>Agaricomycotina</taxon>
        <taxon>Agaricomycetes</taxon>
        <taxon>Polyporales</taxon>
        <taxon>Phaeolaceae</taxon>
        <taxon>Wolfiporia</taxon>
    </lineage>
</organism>
<evidence type="ECO:0000256" key="1">
    <source>
        <dbReference type="SAM" id="MobiDB-lite"/>
    </source>
</evidence>
<feature type="compositionally biased region" description="Pro residues" evidence="1">
    <location>
        <begin position="252"/>
        <end position="262"/>
    </location>
</feature>
<dbReference type="Proteomes" id="UP000218811">
    <property type="component" value="Unassembled WGS sequence"/>
</dbReference>
<dbReference type="AlphaFoldDB" id="A0A2H3JIN7"/>